<dbReference type="Gene3D" id="1.10.287.70">
    <property type="match status" value="2"/>
</dbReference>
<evidence type="ECO:0000313" key="13">
    <source>
        <dbReference type="Proteomes" id="UP000664169"/>
    </source>
</evidence>
<feature type="region of interest" description="Disordered" evidence="9">
    <location>
        <begin position="923"/>
        <end position="950"/>
    </location>
</feature>
<keyword evidence="2 8" id="KW-0813">Transport</keyword>
<feature type="region of interest" description="Disordered" evidence="9">
    <location>
        <begin position="753"/>
        <end position="885"/>
    </location>
</feature>
<reference evidence="12" key="1">
    <citation type="submission" date="2021-03" db="EMBL/GenBank/DDBJ databases">
        <authorList>
            <person name="Tagirdzhanova G."/>
        </authorList>
    </citation>
    <scope>NUCLEOTIDE SEQUENCE</scope>
</reference>
<comment type="subcellular location">
    <subcellularLocation>
        <location evidence="1">Membrane</location>
        <topology evidence="1">Multi-pass membrane protein</topology>
    </subcellularLocation>
</comment>
<feature type="compositionally biased region" description="Polar residues" evidence="9">
    <location>
        <begin position="392"/>
        <end position="422"/>
    </location>
</feature>
<feature type="transmembrane region" description="Helical" evidence="10">
    <location>
        <begin position="221"/>
        <end position="247"/>
    </location>
</feature>
<gene>
    <name evidence="12" type="ORF">GOMPHAMPRED_001777</name>
</gene>
<dbReference type="GO" id="GO:0030322">
    <property type="term" value="P:stabilization of membrane potential"/>
    <property type="evidence" value="ECO:0007669"/>
    <property type="project" value="TreeGrafter"/>
</dbReference>
<organism evidence="12 13">
    <name type="scientific">Gomphillus americanus</name>
    <dbReference type="NCBI Taxonomy" id="1940652"/>
    <lineage>
        <taxon>Eukaryota</taxon>
        <taxon>Fungi</taxon>
        <taxon>Dikarya</taxon>
        <taxon>Ascomycota</taxon>
        <taxon>Pezizomycotina</taxon>
        <taxon>Lecanoromycetes</taxon>
        <taxon>OSLEUM clade</taxon>
        <taxon>Ostropomycetidae</taxon>
        <taxon>Ostropales</taxon>
        <taxon>Graphidaceae</taxon>
        <taxon>Gomphilloideae</taxon>
        <taxon>Gomphillus</taxon>
    </lineage>
</organism>
<dbReference type="Proteomes" id="UP000664169">
    <property type="component" value="Unassembled WGS sequence"/>
</dbReference>
<feature type="domain" description="Potassium channel" evidence="11">
    <location>
        <begin position="498"/>
        <end position="568"/>
    </location>
</feature>
<keyword evidence="4 10" id="KW-1133">Transmembrane helix</keyword>
<feature type="transmembrane region" description="Helical" evidence="10">
    <location>
        <begin position="299"/>
        <end position="319"/>
    </location>
</feature>
<feature type="compositionally biased region" description="Low complexity" evidence="9">
    <location>
        <begin position="770"/>
        <end position="779"/>
    </location>
</feature>
<evidence type="ECO:0000256" key="10">
    <source>
        <dbReference type="SAM" id="Phobius"/>
    </source>
</evidence>
<dbReference type="AlphaFoldDB" id="A0A8H3F6D7"/>
<dbReference type="InterPro" id="IPR003280">
    <property type="entry name" value="2pore_dom_K_chnl"/>
</dbReference>
<dbReference type="PANTHER" id="PTHR11003:SF342">
    <property type="entry name" value="OUTWARD-RECTIFIER POTASSIUM CHANNEL TOK1"/>
    <property type="match status" value="1"/>
</dbReference>
<feature type="transmembrane region" description="Helical" evidence="10">
    <location>
        <begin position="148"/>
        <end position="167"/>
    </location>
</feature>
<feature type="domain" description="Potassium channel" evidence="11">
    <location>
        <begin position="263"/>
        <end position="319"/>
    </location>
</feature>
<feature type="compositionally biased region" description="Basic and acidic residues" evidence="9">
    <location>
        <begin position="841"/>
        <end position="856"/>
    </location>
</feature>
<sequence>MEHSAITATVEPPDSATTLKGFAFEEVDNHNHTMINDDGIDPLEKHPSLRETPSSTGGGGIDGGPLSKHPSQAKEIWKFRLRPVDDDEPEDWWFASTGIPLLAATLGPMANVFSIAALVTYWRAEYTDPDLIDDTATGYPDPVWCTNLNIVSLVFGFLGNFFLLFNFTQAVRYIVALPLTIILWFLATGILTSITICMSIYDPPRWPTPDHIGDTYTEGFWYAVIASALYFICSVLLMVNMFGYFLGHYTQHFELDDDQRNLILQTHLALYFCDVTILTVGFGDFFPDNDVGRGIVFPYSVGGIIVLGLVVSSISRFAMQLGHEKVIKKKLEKQRLQTLSLTVTSSAEKDQREELQRRAKRWRKEGRPEISAPFNPQQRSIAFSVPTPDVRSIQSPRTVGSAYSRTLVESPSSPRTPQSWVSGLSDKVSGKRLSRTLSESTTFSLKKRPSLRKMTARATKLKMLRDERDRFDEMRRMQAETRQWKKWMSLITSIVAFSILWCGGALVFHLLEHDTYFQSLYFCYVSLLTIGYGDLAPKTNPGKPFFVLWSLCAIPTMTILISNMGDTIIASYKRGSFKVADWTLLPKKGFIRAFLNQHPRLKSWVDEMVLQHQQKERLEQGFPIGPNEPEEQKQQDADEQLEQLASEEALDEHDLAQKLVVAIRETADHLKAARWLRYSYEEWVEYTRLMRFTQYTDRRSSTAQLLDAEEQNEGIIEWDWIGEDSPMMADTSETEWILDRLTESLDRYMRRQIPQLKARQDDQRARRRSVQSSRSGASSDIDKQIEETGFTPIHLMAQEGPRRRANSSQRQNLSHSERRPSIMQSRHSPAPGVPQEQESELNDHGYSESDHYDRNNDSLQDSTQTSTMPPRISVTTSFDDENGPVDTITVPMTPGGGDSTNVHEAQHHADPSHSNMRRHTLHFKKAKHAKKHRSGSENMQSLTAMRLRRQ</sequence>
<keyword evidence="3 8" id="KW-0812">Transmembrane</keyword>
<name>A0A8H3F6D7_9LECA</name>
<evidence type="ECO:0000256" key="9">
    <source>
        <dbReference type="SAM" id="MobiDB-lite"/>
    </source>
</evidence>
<proteinExistence type="inferred from homology"/>
<dbReference type="GO" id="GO:0015271">
    <property type="term" value="F:outward rectifier potassium channel activity"/>
    <property type="evidence" value="ECO:0007669"/>
    <property type="project" value="TreeGrafter"/>
</dbReference>
<comment type="caution">
    <text evidence="12">The sequence shown here is derived from an EMBL/GenBank/DDBJ whole genome shotgun (WGS) entry which is preliminary data.</text>
</comment>
<dbReference type="FunFam" id="1.10.287.70:FF:000182">
    <property type="entry name" value="Outward-rectifier potassium channel TOK1"/>
    <property type="match status" value="1"/>
</dbReference>
<feature type="region of interest" description="Disordered" evidence="9">
    <location>
        <begin position="34"/>
        <end position="70"/>
    </location>
</feature>
<dbReference type="PRINTS" id="PR01333">
    <property type="entry name" value="2POREKCHANEL"/>
</dbReference>
<accession>A0A8H3F6D7</accession>
<evidence type="ECO:0000313" key="12">
    <source>
        <dbReference type="EMBL" id="CAF9919392.1"/>
    </source>
</evidence>
<feature type="transmembrane region" description="Helical" evidence="10">
    <location>
        <begin position="516"/>
        <end position="533"/>
    </location>
</feature>
<feature type="transmembrane region" description="Helical" evidence="10">
    <location>
        <begin position="268"/>
        <end position="287"/>
    </location>
</feature>
<dbReference type="InterPro" id="IPR013099">
    <property type="entry name" value="K_chnl_dom"/>
</dbReference>
<evidence type="ECO:0000256" key="8">
    <source>
        <dbReference type="RuleBase" id="RU003857"/>
    </source>
</evidence>
<feature type="transmembrane region" description="Helical" evidence="10">
    <location>
        <begin position="174"/>
        <end position="201"/>
    </location>
</feature>
<evidence type="ECO:0000256" key="2">
    <source>
        <dbReference type="ARBA" id="ARBA00022448"/>
    </source>
</evidence>
<dbReference type="Pfam" id="PF07885">
    <property type="entry name" value="Ion_trans_2"/>
    <property type="match status" value="2"/>
</dbReference>
<keyword evidence="7 8" id="KW-0407">Ion channel</keyword>
<feature type="transmembrane region" description="Helical" evidence="10">
    <location>
        <begin position="101"/>
        <end position="122"/>
    </location>
</feature>
<keyword evidence="6 10" id="KW-0472">Membrane</keyword>
<dbReference type="GO" id="GO:0005886">
    <property type="term" value="C:plasma membrane"/>
    <property type="evidence" value="ECO:0007669"/>
    <property type="project" value="TreeGrafter"/>
</dbReference>
<comment type="similarity">
    <text evidence="8">Belongs to the two pore domain potassium channel (TC 1.A.1.8) family.</text>
</comment>
<keyword evidence="13" id="KW-1185">Reference proteome</keyword>
<dbReference type="EMBL" id="CAJPDQ010000014">
    <property type="protein sequence ID" value="CAF9919392.1"/>
    <property type="molecule type" value="Genomic_DNA"/>
</dbReference>
<feature type="transmembrane region" description="Helical" evidence="10">
    <location>
        <begin position="487"/>
        <end position="510"/>
    </location>
</feature>
<feature type="compositionally biased region" description="Basic residues" evidence="9">
    <location>
        <begin position="923"/>
        <end position="933"/>
    </location>
</feature>
<evidence type="ECO:0000256" key="5">
    <source>
        <dbReference type="ARBA" id="ARBA00023065"/>
    </source>
</evidence>
<dbReference type="OrthoDB" id="297496at2759"/>
<dbReference type="PANTHER" id="PTHR11003">
    <property type="entry name" value="POTASSIUM CHANNEL, SUBFAMILY K"/>
    <property type="match status" value="1"/>
</dbReference>
<dbReference type="GO" id="GO:0022841">
    <property type="term" value="F:potassium ion leak channel activity"/>
    <property type="evidence" value="ECO:0007669"/>
    <property type="project" value="TreeGrafter"/>
</dbReference>
<feature type="region of interest" description="Disordered" evidence="9">
    <location>
        <begin position="388"/>
        <end position="424"/>
    </location>
</feature>
<protein>
    <recommendedName>
        <fullName evidence="11">Potassium channel domain-containing protein</fullName>
    </recommendedName>
</protein>
<evidence type="ECO:0000256" key="6">
    <source>
        <dbReference type="ARBA" id="ARBA00023136"/>
    </source>
</evidence>
<dbReference type="SUPFAM" id="SSF81324">
    <property type="entry name" value="Voltage-gated potassium channels"/>
    <property type="match status" value="2"/>
</dbReference>
<evidence type="ECO:0000256" key="1">
    <source>
        <dbReference type="ARBA" id="ARBA00004141"/>
    </source>
</evidence>
<evidence type="ECO:0000256" key="3">
    <source>
        <dbReference type="ARBA" id="ARBA00022692"/>
    </source>
</evidence>
<evidence type="ECO:0000256" key="4">
    <source>
        <dbReference type="ARBA" id="ARBA00022989"/>
    </source>
</evidence>
<feature type="compositionally biased region" description="Polar residues" evidence="9">
    <location>
        <begin position="857"/>
        <end position="877"/>
    </location>
</feature>
<evidence type="ECO:0000259" key="11">
    <source>
        <dbReference type="Pfam" id="PF07885"/>
    </source>
</evidence>
<keyword evidence="5 8" id="KW-0406">Ion transport</keyword>
<evidence type="ECO:0000256" key="7">
    <source>
        <dbReference type="ARBA" id="ARBA00023303"/>
    </source>
</evidence>
<feature type="transmembrane region" description="Helical" evidence="10">
    <location>
        <begin position="545"/>
        <end position="564"/>
    </location>
</feature>